<dbReference type="AlphaFoldDB" id="A0A564WEZ9"/>
<protein>
    <recommendedName>
        <fullName evidence="1">SET domain-containing protein</fullName>
    </recommendedName>
</protein>
<dbReference type="Proteomes" id="UP000326641">
    <property type="component" value="Unassembled WGS sequence"/>
</dbReference>
<reference evidence="2" key="1">
    <citation type="submission" date="2018-11" db="EMBL/GenBank/DDBJ databases">
        <authorList>
            <person name="Onetto C."/>
        </authorList>
    </citation>
    <scope>NUCLEOTIDE SEQUENCE [LARGE SCALE GENOMIC DNA]</scope>
</reference>
<dbReference type="EMBL" id="UXAT02000028">
    <property type="protein sequence ID" value="VUX47052.1"/>
    <property type="molecule type" value="Genomic_DNA"/>
</dbReference>
<evidence type="ECO:0000313" key="2">
    <source>
        <dbReference type="EMBL" id="VUX47052.1"/>
    </source>
</evidence>
<dbReference type="CDD" id="cd08161">
    <property type="entry name" value="SET"/>
    <property type="match status" value="1"/>
</dbReference>
<sequence>MLLVRTYVARSPIHGLGLFAAEPIAAGTEMWRFQAGFDQILAPQLVEQLPAVAHDFIMIYAYLSPDFPGGYVLNGDQAIYINHSKSPNTDNSGPVTLAAHDIAAGEEITCDYDVCCLEHELQGMT</sequence>
<evidence type="ECO:0000313" key="3">
    <source>
        <dbReference type="Proteomes" id="UP000326641"/>
    </source>
</evidence>
<name>A0A564WEZ9_9PROT</name>
<evidence type="ECO:0000259" key="1">
    <source>
        <dbReference type="PROSITE" id="PS50280"/>
    </source>
</evidence>
<dbReference type="Pfam" id="PF00856">
    <property type="entry name" value="SET"/>
    <property type="match status" value="1"/>
</dbReference>
<dbReference type="InterPro" id="IPR001214">
    <property type="entry name" value="SET_dom"/>
</dbReference>
<gene>
    <name evidence="2" type="ORF">DF3PA_340004</name>
</gene>
<accession>A0A564WEZ9</accession>
<organism evidence="2 3">
    <name type="scientific">Candidatus Defluviicoccus seviourii</name>
    <dbReference type="NCBI Taxonomy" id="2565273"/>
    <lineage>
        <taxon>Bacteria</taxon>
        <taxon>Pseudomonadati</taxon>
        <taxon>Pseudomonadota</taxon>
        <taxon>Alphaproteobacteria</taxon>
        <taxon>Rhodospirillales</taxon>
        <taxon>Rhodospirillaceae</taxon>
        <taxon>Defluviicoccus</taxon>
    </lineage>
</organism>
<proteinExistence type="predicted"/>
<dbReference type="PROSITE" id="PS50280">
    <property type="entry name" value="SET"/>
    <property type="match status" value="1"/>
</dbReference>
<dbReference type="SUPFAM" id="SSF82199">
    <property type="entry name" value="SET domain"/>
    <property type="match status" value="1"/>
</dbReference>
<comment type="caution">
    <text evidence="2">The sequence shown here is derived from an EMBL/GenBank/DDBJ whole genome shotgun (WGS) entry which is preliminary data.</text>
</comment>
<dbReference type="InterPro" id="IPR046341">
    <property type="entry name" value="SET_dom_sf"/>
</dbReference>
<feature type="domain" description="SET" evidence="1">
    <location>
        <begin position="4"/>
        <end position="113"/>
    </location>
</feature>
<dbReference type="Gene3D" id="2.170.270.10">
    <property type="entry name" value="SET domain"/>
    <property type="match status" value="1"/>
</dbReference>
<keyword evidence="3" id="KW-1185">Reference proteome</keyword>